<organism evidence="2 3">
    <name type="scientific">Geomobilimonas luticola</name>
    <dbReference type="NCBI Taxonomy" id="1114878"/>
    <lineage>
        <taxon>Bacteria</taxon>
        <taxon>Pseudomonadati</taxon>
        <taxon>Thermodesulfobacteriota</taxon>
        <taxon>Desulfuromonadia</taxon>
        <taxon>Geobacterales</taxon>
        <taxon>Geobacteraceae</taxon>
        <taxon>Geomobilimonas</taxon>
    </lineage>
</organism>
<dbReference type="Proteomes" id="UP000756860">
    <property type="component" value="Unassembled WGS sequence"/>
</dbReference>
<reference evidence="2 3" key="1">
    <citation type="submission" date="2021-05" db="EMBL/GenBank/DDBJ databases">
        <title>The draft genome of Geobacter luticola JCM 17780.</title>
        <authorList>
            <person name="Xu Z."/>
            <person name="Masuda Y."/>
            <person name="Itoh H."/>
            <person name="Senoo K."/>
        </authorList>
    </citation>
    <scope>NUCLEOTIDE SEQUENCE [LARGE SCALE GENOMIC DNA]</scope>
    <source>
        <strain evidence="2 3">JCM 17780</strain>
    </source>
</reference>
<protein>
    <submittedName>
        <fullName evidence="2">Uncharacterized protein</fullName>
    </submittedName>
</protein>
<dbReference type="RefSeq" id="WP_214174865.1">
    <property type="nucleotide sequence ID" value="NZ_JAHCVK010000002.1"/>
</dbReference>
<proteinExistence type="predicted"/>
<evidence type="ECO:0000256" key="1">
    <source>
        <dbReference type="SAM" id="MobiDB-lite"/>
    </source>
</evidence>
<dbReference type="EMBL" id="JAHCVK010000002">
    <property type="protein sequence ID" value="MBT0652872.1"/>
    <property type="molecule type" value="Genomic_DNA"/>
</dbReference>
<feature type="region of interest" description="Disordered" evidence="1">
    <location>
        <begin position="1"/>
        <end position="59"/>
    </location>
</feature>
<name>A0ABS5SFS5_9BACT</name>
<evidence type="ECO:0000313" key="2">
    <source>
        <dbReference type="EMBL" id="MBT0652872.1"/>
    </source>
</evidence>
<evidence type="ECO:0000313" key="3">
    <source>
        <dbReference type="Proteomes" id="UP000756860"/>
    </source>
</evidence>
<accession>A0ABS5SFS5</accession>
<gene>
    <name evidence="2" type="ORF">KI810_07375</name>
</gene>
<sequence>MRFTAATAAAAISPSPNRQHAAATMRINQFGRSMGSGNEEGMGQRQVDSSQLLHETSMD</sequence>
<comment type="caution">
    <text evidence="2">The sequence shown here is derived from an EMBL/GenBank/DDBJ whole genome shotgun (WGS) entry which is preliminary data.</text>
</comment>
<keyword evidence="3" id="KW-1185">Reference proteome</keyword>
<feature type="compositionally biased region" description="Polar residues" evidence="1">
    <location>
        <begin position="46"/>
        <end position="59"/>
    </location>
</feature>
<feature type="compositionally biased region" description="Low complexity" evidence="1">
    <location>
        <begin position="1"/>
        <end position="11"/>
    </location>
</feature>